<organism evidence="2 3">
    <name type="scientific">Peronospora matthiolae</name>
    <dbReference type="NCBI Taxonomy" id="2874970"/>
    <lineage>
        <taxon>Eukaryota</taxon>
        <taxon>Sar</taxon>
        <taxon>Stramenopiles</taxon>
        <taxon>Oomycota</taxon>
        <taxon>Peronosporomycetes</taxon>
        <taxon>Peronosporales</taxon>
        <taxon>Peronosporaceae</taxon>
        <taxon>Peronospora</taxon>
    </lineage>
</organism>
<dbReference type="Proteomes" id="UP001162060">
    <property type="component" value="Unassembled WGS sequence"/>
</dbReference>
<accession>A0AAV1UFB5</accession>
<proteinExistence type="predicted"/>
<reference evidence="2" key="1">
    <citation type="submission" date="2024-01" db="EMBL/GenBank/DDBJ databases">
        <authorList>
            <person name="Webb A."/>
        </authorList>
    </citation>
    <scope>NUCLEOTIDE SEQUENCE</scope>
    <source>
        <strain evidence="2">Pm1</strain>
    </source>
</reference>
<name>A0AAV1UFB5_9STRA</name>
<gene>
    <name evidence="2" type="ORF">PM001_LOCUS16904</name>
</gene>
<protein>
    <submittedName>
        <fullName evidence="2">Uncharacterized protein</fullName>
    </submittedName>
</protein>
<feature type="region of interest" description="Disordered" evidence="1">
    <location>
        <begin position="13"/>
        <end position="34"/>
    </location>
</feature>
<sequence length="34" mass="3298">MVAVGRLNAAERGLELSSGGGEGGGDSPLLQVAE</sequence>
<comment type="caution">
    <text evidence="2">The sequence shown here is derived from an EMBL/GenBank/DDBJ whole genome shotgun (WGS) entry which is preliminary data.</text>
</comment>
<evidence type="ECO:0000313" key="2">
    <source>
        <dbReference type="EMBL" id="CAK7931754.1"/>
    </source>
</evidence>
<dbReference type="EMBL" id="CAKLBY020000185">
    <property type="protein sequence ID" value="CAK7931754.1"/>
    <property type="molecule type" value="Genomic_DNA"/>
</dbReference>
<evidence type="ECO:0000256" key="1">
    <source>
        <dbReference type="SAM" id="MobiDB-lite"/>
    </source>
</evidence>
<dbReference type="AlphaFoldDB" id="A0AAV1UFB5"/>
<evidence type="ECO:0000313" key="3">
    <source>
        <dbReference type="Proteomes" id="UP001162060"/>
    </source>
</evidence>